<reference evidence="6" key="1">
    <citation type="submission" date="2016-10" db="EMBL/GenBank/DDBJ databases">
        <authorList>
            <person name="Varghese N."/>
            <person name="Submissions S."/>
        </authorList>
    </citation>
    <scope>NUCLEOTIDE SEQUENCE [LARGE SCALE GENOMIC DNA]</scope>
    <source>
        <strain evidence="6">CGMCC 4.5579</strain>
    </source>
</reference>
<keyword evidence="1" id="KW-0677">Repeat</keyword>
<dbReference type="SUPFAM" id="SSF52540">
    <property type="entry name" value="P-loop containing nucleoside triphosphate hydrolases"/>
    <property type="match status" value="2"/>
</dbReference>
<dbReference type="STRING" id="587909.SAMN05421810_10939"/>
<dbReference type="PROSITE" id="PS00211">
    <property type="entry name" value="ABC_TRANSPORTER_1"/>
    <property type="match status" value="2"/>
</dbReference>
<feature type="domain" description="ABC transporter" evidence="4">
    <location>
        <begin position="25"/>
        <end position="282"/>
    </location>
</feature>
<dbReference type="EMBL" id="FOWW01000009">
    <property type="protein sequence ID" value="SFQ54132.1"/>
    <property type="molecule type" value="Genomic_DNA"/>
</dbReference>
<dbReference type="Proteomes" id="UP000198727">
    <property type="component" value="Unassembled WGS sequence"/>
</dbReference>
<evidence type="ECO:0000256" key="3">
    <source>
        <dbReference type="ARBA" id="ARBA00022840"/>
    </source>
</evidence>
<evidence type="ECO:0000256" key="1">
    <source>
        <dbReference type="ARBA" id="ARBA00022737"/>
    </source>
</evidence>
<accession>A0A1I5ZCG8</accession>
<dbReference type="FunFam" id="3.40.50.300:FF:000011">
    <property type="entry name" value="Putative ABC transporter ATP-binding component"/>
    <property type="match status" value="1"/>
</dbReference>
<protein>
    <submittedName>
        <fullName evidence="5">Macrolide transport system ATP-binding/permease protein</fullName>
    </submittedName>
</protein>
<dbReference type="InterPro" id="IPR003593">
    <property type="entry name" value="AAA+_ATPase"/>
</dbReference>
<keyword evidence="2" id="KW-0547">Nucleotide-binding</keyword>
<dbReference type="PANTHER" id="PTHR19211:SF14">
    <property type="entry name" value="ATP-BINDING CASSETTE SUB-FAMILY F MEMBER 1"/>
    <property type="match status" value="1"/>
</dbReference>
<dbReference type="PANTHER" id="PTHR19211">
    <property type="entry name" value="ATP-BINDING TRANSPORT PROTEIN-RELATED"/>
    <property type="match status" value="1"/>
</dbReference>
<dbReference type="CDD" id="cd03221">
    <property type="entry name" value="ABCF_EF-3"/>
    <property type="match status" value="2"/>
</dbReference>
<keyword evidence="3 5" id="KW-0067">ATP-binding</keyword>
<sequence>MPDGSPAGGARDADVLAGDPRATHLLAEDVHCALGDRVVLHDVSLRVSWGERVGLIGENGRGKSTLLRVLAGELSPQRGEVVRAVVGRVGFLPQRPGFPVGATIRDVLAEATAGTRALADRMRATEESLTSGEGDVDALLGTYGQLQEEFTRRGGWELDARVGELLEVFGLAGLDRRRPTQTLSGGERARLALAALVITEPAGLLLDEPTNHLDDRGVDWLLRWLSRYQNPCLIASHDRVLLDTVVSAIVDLDGPHGRAVRYGGNYRDYLDERAAARERWWQRYRDWRRQVVDARQRLDRAGRAGGNARVIRDNNKLAYHAAGSAAEAAVARATRAARQHLRRLIDERVPRPPEALRFTVAEPGEVTEPPDGVLLRAKGLVVGEVLRGVELTLSPGSRHVITGANGAGKSTLLSVLAGRRVPDGGAVERRPEVRIGYLPQESAFADERRGLLDAFAARRAAYRDDAAAELTRFGLFEPGDFDVPVNRLSVGQRRRLALALLFAERPHLLLLDEPTNHLSLVLVEQLQEAVDRFLGPAVLVTHDRTLRNRYADRVLELAEGRLVARHSATR</sequence>
<dbReference type="PROSITE" id="PS50893">
    <property type="entry name" value="ABC_TRANSPORTER_2"/>
    <property type="match status" value="2"/>
</dbReference>
<feature type="domain" description="ABC transporter" evidence="4">
    <location>
        <begin position="367"/>
        <end position="570"/>
    </location>
</feature>
<name>A0A1I5ZCG8_9PSEU</name>
<dbReference type="GO" id="GO:0016887">
    <property type="term" value="F:ATP hydrolysis activity"/>
    <property type="evidence" value="ECO:0007669"/>
    <property type="project" value="InterPro"/>
</dbReference>
<dbReference type="AlphaFoldDB" id="A0A1I5ZCG8"/>
<dbReference type="RefSeq" id="WP_092533981.1">
    <property type="nucleotide sequence ID" value="NZ_FOWW01000009.1"/>
</dbReference>
<dbReference type="InterPro" id="IPR027417">
    <property type="entry name" value="P-loop_NTPase"/>
</dbReference>
<dbReference type="SMART" id="SM00382">
    <property type="entry name" value="AAA"/>
    <property type="match status" value="2"/>
</dbReference>
<evidence type="ECO:0000313" key="6">
    <source>
        <dbReference type="Proteomes" id="UP000198727"/>
    </source>
</evidence>
<dbReference type="OrthoDB" id="3169603at2"/>
<proteinExistence type="predicted"/>
<evidence type="ECO:0000256" key="2">
    <source>
        <dbReference type="ARBA" id="ARBA00022741"/>
    </source>
</evidence>
<dbReference type="Gene3D" id="3.40.50.300">
    <property type="entry name" value="P-loop containing nucleotide triphosphate hydrolases"/>
    <property type="match status" value="2"/>
</dbReference>
<dbReference type="InterPro" id="IPR017871">
    <property type="entry name" value="ABC_transporter-like_CS"/>
</dbReference>
<dbReference type="InterPro" id="IPR050611">
    <property type="entry name" value="ABCF"/>
</dbReference>
<evidence type="ECO:0000259" key="4">
    <source>
        <dbReference type="PROSITE" id="PS50893"/>
    </source>
</evidence>
<keyword evidence="6" id="KW-1185">Reference proteome</keyword>
<gene>
    <name evidence="5" type="ORF">SAMN05421810_10939</name>
</gene>
<evidence type="ECO:0000313" key="5">
    <source>
        <dbReference type="EMBL" id="SFQ54132.1"/>
    </source>
</evidence>
<dbReference type="InterPro" id="IPR003439">
    <property type="entry name" value="ABC_transporter-like_ATP-bd"/>
</dbReference>
<dbReference type="Pfam" id="PF00005">
    <property type="entry name" value="ABC_tran"/>
    <property type="match status" value="2"/>
</dbReference>
<dbReference type="GO" id="GO:0005524">
    <property type="term" value="F:ATP binding"/>
    <property type="evidence" value="ECO:0007669"/>
    <property type="project" value="UniProtKB-KW"/>
</dbReference>
<organism evidence="5 6">
    <name type="scientific">Amycolatopsis arida</name>
    <dbReference type="NCBI Taxonomy" id="587909"/>
    <lineage>
        <taxon>Bacteria</taxon>
        <taxon>Bacillati</taxon>
        <taxon>Actinomycetota</taxon>
        <taxon>Actinomycetes</taxon>
        <taxon>Pseudonocardiales</taxon>
        <taxon>Pseudonocardiaceae</taxon>
        <taxon>Amycolatopsis</taxon>
    </lineage>
</organism>